<dbReference type="OrthoDB" id="9770347at2"/>
<feature type="transmembrane region" description="Helical" evidence="7">
    <location>
        <begin position="173"/>
        <end position="190"/>
    </location>
</feature>
<feature type="transmembrane region" description="Helical" evidence="7">
    <location>
        <begin position="447"/>
        <end position="465"/>
    </location>
</feature>
<feature type="transmembrane region" description="Helical" evidence="7">
    <location>
        <begin position="414"/>
        <end position="435"/>
    </location>
</feature>
<evidence type="ECO:0000256" key="1">
    <source>
        <dbReference type="ARBA" id="ARBA00004651"/>
    </source>
</evidence>
<keyword evidence="3" id="KW-1003">Cell membrane</keyword>
<dbReference type="RefSeq" id="WP_074612528.1">
    <property type="nucleotide sequence ID" value="NZ_FNGY01000014.1"/>
</dbReference>
<evidence type="ECO:0000256" key="7">
    <source>
        <dbReference type="SAM" id="Phobius"/>
    </source>
</evidence>
<proteinExistence type="inferred from homology"/>
<keyword evidence="6 7" id="KW-0472">Membrane</keyword>
<dbReference type="Proteomes" id="UP000183200">
    <property type="component" value="Unassembled WGS sequence"/>
</dbReference>
<evidence type="ECO:0000256" key="3">
    <source>
        <dbReference type="ARBA" id="ARBA00022475"/>
    </source>
</evidence>
<evidence type="ECO:0000256" key="2">
    <source>
        <dbReference type="ARBA" id="ARBA00007430"/>
    </source>
</evidence>
<evidence type="ECO:0000256" key="5">
    <source>
        <dbReference type="ARBA" id="ARBA00022989"/>
    </source>
</evidence>
<keyword evidence="4 7" id="KW-0812">Transmembrane</keyword>
<feature type="transmembrane region" description="Helical" evidence="7">
    <location>
        <begin position="115"/>
        <end position="135"/>
    </location>
</feature>
<comment type="subcellular location">
    <subcellularLocation>
        <location evidence="1">Cell membrane</location>
        <topology evidence="1">Multi-pass membrane protein</topology>
    </subcellularLocation>
</comment>
<reference evidence="9" key="1">
    <citation type="submission" date="2016-10" db="EMBL/GenBank/DDBJ databases">
        <authorList>
            <person name="Varghese N."/>
            <person name="Submissions S."/>
        </authorList>
    </citation>
    <scope>NUCLEOTIDE SEQUENCE [LARGE SCALE GENOMIC DNA]</scope>
    <source>
        <strain evidence="9">DSM 19110</strain>
    </source>
</reference>
<evidence type="ECO:0000256" key="6">
    <source>
        <dbReference type="ARBA" id="ARBA00023136"/>
    </source>
</evidence>
<keyword evidence="9" id="KW-1185">Reference proteome</keyword>
<dbReference type="AlphaFoldDB" id="A0A1H0JAL6"/>
<evidence type="ECO:0000313" key="8">
    <source>
        <dbReference type="EMBL" id="SDO40381.1"/>
    </source>
</evidence>
<keyword evidence="5 7" id="KW-1133">Transmembrane helix</keyword>
<feature type="transmembrane region" description="Helical" evidence="7">
    <location>
        <begin position="79"/>
        <end position="103"/>
    </location>
</feature>
<dbReference type="PANTHER" id="PTHR30250:SF10">
    <property type="entry name" value="LIPOPOLYSACCHARIDE BIOSYNTHESIS PROTEIN WZXC"/>
    <property type="match status" value="1"/>
</dbReference>
<feature type="transmembrane region" description="Helical" evidence="7">
    <location>
        <begin position="366"/>
        <end position="394"/>
    </location>
</feature>
<protein>
    <submittedName>
        <fullName evidence="8">Membrane protein involved in the export of O-antigen and teichoic acid</fullName>
    </submittedName>
</protein>
<sequence length="480" mass="54424">MELKRKTIAGVFWSLGQQFSIKIVGFIITILLARILAPAEFGLIAMLSVFISVGHVLMDSGLTSSLIRTREADQKDYSTVFFVNLCGSIFIYFLLFFIAPLVAQFYRQEVLSAVLRVYGLIIILNAFFAVQNTILTKEMNFRKQTNIQIPSAIAGGILGVILARMGYGVWSLVWMNLFAAICATVMHWMASPWRPSWIIDQQQLKYHFGFGYKVALSSIIDSIHQNIYVLIIGKFYSVTALGYYSRAEAISQLPVSNLSYAINKVTYPMFSEIAENNGQLKTVYRKIMQQVIFWNAPALIFLSIIAEPLFRFMLTEKWLPAVPYFQILCIAGIMYPLHAYNLNILKVKGRSDLLLKLEVVKKTVSLIGILSVIRFGIYGLLYFQLLFNFLGYYINSSYSGKLINYPTMEQVADLLPILGMAAITGLCCYFLDAYLAGSLQLKDWSRMLISGLFYALIYLLMSNLFRLTAITDFKQLIAKK</sequence>
<feature type="transmembrane region" description="Helical" evidence="7">
    <location>
        <begin position="324"/>
        <end position="345"/>
    </location>
</feature>
<name>A0A1H0JAL6_9SPHI</name>
<dbReference type="PANTHER" id="PTHR30250">
    <property type="entry name" value="PST FAMILY PREDICTED COLANIC ACID TRANSPORTER"/>
    <property type="match status" value="1"/>
</dbReference>
<feature type="transmembrane region" description="Helical" evidence="7">
    <location>
        <begin position="12"/>
        <end position="35"/>
    </location>
</feature>
<dbReference type="CDD" id="cd13127">
    <property type="entry name" value="MATE_tuaB_like"/>
    <property type="match status" value="1"/>
</dbReference>
<gene>
    <name evidence="8" type="ORF">SAMN05421820_114125</name>
</gene>
<accession>A0A1H0JAL6</accession>
<dbReference type="EMBL" id="FNGY01000014">
    <property type="protein sequence ID" value="SDO40381.1"/>
    <property type="molecule type" value="Genomic_DNA"/>
</dbReference>
<comment type="similarity">
    <text evidence="2">Belongs to the polysaccharide synthase family.</text>
</comment>
<dbReference type="Pfam" id="PF13440">
    <property type="entry name" value="Polysacc_synt_3"/>
    <property type="match status" value="1"/>
</dbReference>
<dbReference type="GO" id="GO:0005886">
    <property type="term" value="C:plasma membrane"/>
    <property type="evidence" value="ECO:0007669"/>
    <property type="project" value="UniProtKB-SubCell"/>
</dbReference>
<organism evidence="8 9">
    <name type="scientific">Pedobacter steynii</name>
    <dbReference type="NCBI Taxonomy" id="430522"/>
    <lineage>
        <taxon>Bacteria</taxon>
        <taxon>Pseudomonadati</taxon>
        <taxon>Bacteroidota</taxon>
        <taxon>Sphingobacteriia</taxon>
        <taxon>Sphingobacteriales</taxon>
        <taxon>Sphingobacteriaceae</taxon>
        <taxon>Pedobacter</taxon>
    </lineage>
</organism>
<feature type="transmembrane region" description="Helical" evidence="7">
    <location>
        <begin position="41"/>
        <end position="58"/>
    </location>
</feature>
<dbReference type="InterPro" id="IPR050833">
    <property type="entry name" value="Poly_Biosynth_Transport"/>
</dbReference>
<evidence type="ECO:0000313" key="9">
    <source>
        <dbReference type="Proteomes" id="UP000183200"/>
    </source>
</evidence>
<evidence type="ECO:0000256" key="4">
    <source>
        <dbReference type="ARBA" id="ARBA00022692"/>
    </source>
</evidence>
<feature type="transmembrane region" description="Helical" evidence="7">
    <location>
        <begin position="291"/>
        <end position="312"/>
    </location>
</feature>